<evidence type="ECO:0000256" key="3">
    <source>
        <dbReference type="ARBA" id="ARBA00022692"/>
    </source>
</evidence>
<accession>A0A2P7S767</accession>
<evidence type="ECO:0000256" key="7">
    <source>
        <dbReference type="HAMAP-Rule" id="MF_00221"/>
    </source>
</evidence>
<proteinExistence type="inferred from homology"/>
<keyword evidence="6 7" id="KW-0472">Membrane</keyword>
<keyword evidence="4 7" id="KW-0769">Symport</keyword>
<comment type="caution">
    <text evidence="9">The sequence shown here is derived from an EMBL/GenBank/DDBJ whole genome shotgun (WGS) entry which is preliminary data.</text>
</comment>
<comment type="similarity">
    <text evidence="7">Belongs to the NRAMP family.</text>
</comment>
<organism evidence="9 10">
    <name type="scientific">Pseudaminobacter soli</name>
    <name type="common">ex Li et al. 2025</name>
    <dbReference type="NCBI Taxonomy" id="1295366"/>
    <lineage>
        <taxon>Bacteria</taxon>
        <taxon>Pseudomonadati</taxon>
        <taxon>Pseudomonadota</taxon>
        <taxon>Alphaproteobacteria</taxon>
        <taxon>Hyphomicrobiales</taxon>
        <taxon>Phyllobacteriaceae</taxon>
        <taxon>Pseudaminobacter</taxon>
    </lineage>
</organism>
<feature type="transmembrane region" description="Helical" evidence="7">
    <location>
        <begin position="272"/>
        <end position="294"/>
    </location>
</feature>
<protein>
    <recommendedName>
        <fullName evidence="7">Divalent metal cation transporter MntH</fullName>
    </recommendedName>
</protein>
<dbReference type="InterPro" id="IPR001046">
    <property type="entry name" value="NRAMP_fam"/>
</dbReference>
<dbReference type="AlphaFoldDB" id="A0A2P7S767"/>
<feature type="transmembrane region" description="Helical" evidence="7">
    <location>
        <begin position="40"/>
        <end position="59"/>
    </location>
</feature>
<feature type="transmembrane region" description="Helical" evidence="7">
    <location>
        <begin position="424"/>
        <end position="445"/>
    </location>
</feature>
<feature type="transmembrane region" description="Helical" evidence="7">
    <location>
        <begin position="150"/>
        <end position="171"/>
    </location>
</feature>
<evidence type="ECO:0000256" key="8">
    <source>
        <dbReference type="SAM" id="MobiDB-lite"/>
    </source>
</evidence>
<keyword evidence="3 7" id="KW-0812">Transmembrane</keyword>
<dbReference type="PANTHER" id="PTHR11706:SF33">
    <property type="entry name" value="NATURAL RESISTANCE-ASSOCIATED MACROPHAGE PROTEIN 2"/>
    <property type="match status" value="1"/>
</dbReference>
<evidence type="ECO:0000256" key="1">
    <source>
        <dbReference type="ARBA" id="ARBA00004141"/>
    </source>
</evidence>
<name>A0A2P7S767_9HYPH</name>
<reference evidence="9 10" key="1">
    <citation type="submission" date="2018-03" db="EMBL/GenBank/DDBJ databases">
        <title>The draft genome of Mesorhizobium soli JCM 19897.</title>
        <authorList>
            <person name="Li L."/>
            <person name="Liu L."/>
            <person name="Liang L."/>
            <person name="Wang T."/>
            <person name="Zhang X."/>
        </authorList>
    </citation>
    <scope>NUCLEOTIDE SEQUENCE [LARGE SCALE GENOMIC DNA]</scope>
    <source>
        <strain evidence="9 10">JCM 19897</strain>
    </source>
</reference>
<dbReference type="GO" id="GO:0015086">
    <property type="term" value="F:cadmium ion transmembrane transporter activity"/>
    <property type="evidence" value="ECO:0007669"/>
    <property type="project" value="TreeGrafter"/>
</dbReference>
<dbReference type="NCBIfam" id="TIGR01197">
    <property type="entry name" value="nramp"/>
    <property type="match status" value="1"/>
</dbReference>
<evidence type="ECO:0000256" key="5">
    <source>
        <dbReference type="ARBA" id="ARBA00022989"/>
    </source>
</evidence>
<keyword evidence="2 7" id="KW-0813">Transport</keyword>
<keyword evidence="5 7" id="KW-1133">Transmembrane helix</keyword>
<dbReference type="RefSeq" id="WP_106725905.1">
    <property type="nucleotide sequence ID" value="NZ_PXYL01000011.1"/>
</dbReference>
<comment type="function">
    <text evidence="7">H(+)-stimulated, divalent metal cation uptake system.</text>
</comment>
<evidence type="ECO:0000256" key="4">
    <source>
        <dbReference type="ARBA" id="ARBA00022847"/>
    </source>
</evidence>
<feature type="transmembrane region" description="Helical" evidence="7">
    <location>
        <begin position="387"/>
        <end position="412"/>
    </location>
</feature>
<evidence type="ECO:0000313" key="10">
    <source>
        <dbReference type="Proteomes" id="UP000240653"/>
    </source>
</evidence>
<feature type="region of interest" description="Disordered" evidence="8">
    <location>
        <begin position="1"/>
        <end position="21"/>
    </location>
</feature>
<keyword evidence="7" id="KW-0406">Ion transport</keyword>
<feature type="transmembrane region" description="Helical" evidence="7">
    <location>
        <begin position="362"/>
        <end position="381"/>
    </location>
</feature>
<dbReference type="GO" id="GO:0005886">
    <property type="term" value="C:plasma membrane"/>
    <property type="evidence" value="ECO:0007669"/>
    <property type="project" value="UniProtKB-SubCell"/>
</dbReference>
<dbReference type="OrthoDB" id="9787548at2"/>
<dbReference type="GO" id="GO:0005384">
    <property type="term" value="F:manganese ion transmembrane transporter activity"/>
    <property type="evidence" value="ECO:0007669"/>
    <property type="project" value="TreeGrafter"/>
</dbReference>
<keyword evidence="10" id="KW-1185">Reference proteome</keyword>
<feature type="transmembrane region" description="Helical" evidence="7">
    <location>
        <begin position="224"/>
        <end position="243"/>
    </location>
</feature>
<evidence type="ECO:0000313" key="9">
    <source>
        <dbReference type="EMBL" id="PSJ58271.1"/>
    </source>
</evidence>
<feature type="transmembrane region" description="Helical" evidence="7">
    <location>
        <begin position="314"/>
        <end position="341"/>
    </location>
</feature>
<dbReference type="Proteomes" id="UP000240653">
    <property type="component" value="Unassembled WGS sequence"/>
</dbReference>
<feature type="transmembrane region" description="Helical" evidence="7">
    <location>
        <begin position="121"/>
        <end position="144"/>
    </location>
</feature>
<evidence type="ECO:0000256" key="6">
    <source>
        <dbReference type="ARBA" id="ARBA00023136"/>
    </source>
</evidence>
<dbReference type="GO" id="GO:0034755">
    <property type="term" value="P:iron ion transmembrane transport"/>
    <property type="evidence" value="ECO:0007669"/>
    <property type="project" value="TreeGrafter"/>
</dbReference>
<gene>
    <name evidence="7" type="primary">mntH</name>
    <name evidence="9" type="ORF">C7I85_20680</name>
</gene>
<dbReference type="Pfam" id="PF01566">
    <property type="entry name" value="Nramp"/>
    <property type="match status" value="1"/>
</dbReference>
<comment type="subcellular location">
    <subcellularLocation>
        <location evidence="7">Cell membrane</location>
        <topology evidence="7">Multi-pass membrane protein</topology>
    </subcellularLocation>
    <subcellularLocation>
        <location evidence="1">Membrane</location>
        <topology evidence="1">Multi-pass membrane protein</topology>
    </subcellularLocation>
</comment>
<dbReference type="GO" id="GO:0046872">
    <property type="term" value="F:metal ion binding"/>
    <property type="evidence" value="ECO:0007669"/>
    <property type="project" value="UniProtKB-UniRule"/>
</dbReference>
<dbReference type="NCBIfam" id="NF001923">
    <property type="entry name" value="PRK00701.1"/>
    <property type="match status" value="1"/>
</dbReference>
<keyword evidence="7" id="KW-1003">Cell membrane</keyword>
<dbReference type="HAMAP" id="MF_00221">
    <property type="entry name" value="NRAMP"/>
    <property type="match status" value="1"/>
</dbReference>
<dbReference type="PANTHER" id="PTHR11706">
    <property type="entry name" value="SOLUTE CARRIER PROTEIN FAMILY 11 MEMBER"/>
    <property type="match status" value="1"/>
</dbReference>
<evidence type="ECO:0000256" key="2">
    <source>
        <dbReference type="ARBA" id="ARBA00022448"/>
    </source>
</evidence>
<dbReference type="NCBIfam" id="NF037982">
    <property type="entry name" value="Nramp_1"/>
    <property type="match status" value="1"/>
</dbReference>
<sequence length="450" mass="47946">MDLSSRTATETAEGGWRQPRGEASLSDVHRSIAVRTTGPTWRRAAAFIGPGYLVAVGYMDPGNWATSLAGGSKFGYSLLIVALISNIMAVVLQALCARLAIGSGRDLAQACRDAYGKQVSYGLWIMAEIAIVATDIAEVIGTAIGLNLIFGIPLELGVLITALDVFLILYLQKLGFRWVEALIIALLAVIAACFAIQIAMADPDWSGVIRGFAPTTEIVTNPNMLYLALGILGATVMPHNLYLHSGIVQTRAYGETIEHKREALRFASWDSAIALTFALVINASILILAAATFHKVGQTNVEDIAEAHALLAPLLGVSVAPMLFGIALICCGINSSVTATLAGQIVMEGFVQIKLAPWLRRLITRALAIVPAAAVTIWYGEGGTAKLLILSQVVLSLQLSFAVFPLVIFTASKAKMGPLVAPRWLTVFAMFIGIVIAVLNLKLIYDFVLG</sequence>
<dbReference type="PRINTS" id="PR00447">
    <property type="entry name" value="NATRESASSCMP"/>
</dbReference>
<dbReference type="GO" id="GO:0015293">
    <property type="term" value="F:symporter activity"/>
    <property type="evidence" value="ECO:0007669"/>
    <property type="project" value="UniProtKB-UniRule"/>
</dbReference>
<feature type="transmembrane region" description="Helical" evidence="7">
    <location>
        <begin position="178"/>
        <end position="200"/>
    </location>
</feature>
<dbReference type="EMBL" id="PXYL01000011">
    <property type="protein sequence ID" value="PSJ58271.1"/>
    <property type="molecule type" value="Genomic_DNA"/>
</dbReference>
<feature type="transmembrane region" description="Helical" evidence="7">
    <location>
        <begin position="79"/>
        <end position="101"/>
    </location>
</feature>
<feature type="compositionally biased region" description="Polar residues" evidence="8">
    <location>
        <begin position="1"/>
        <end position="10"/>
    </location>
</feature>